<protein>
    <submittedName>
        <fullName evidence="2">AlNc14C281G10108 protein</fullName>
    </submittedName>
    <submittedName>
        <fullName evidence="1">AlNc14C55G4238 protein</fullName>
    </submittedName>
</protein>
<reference evidence="1" key="1">
    <citation type="journal article" date="2011" name="PLoS Biol.">
        <title>Gene gain and loss during evolution of obligate parasitism in the white rust pathogen of Arabidopsis thaliana.</title>
        <authorList>
            <person name="Kemen E."/>
            <person name="Gardiner A."/>
            <person name="Schultz-Larsen T."/>
            <person name="Kemen A.C."/>
            <person name="Balmuth A.L."/>
            <person name="Robert-Seilaniantz A."/>
            <person name="Bailey K."/>
            <person name="Holub E."/>
            <person name="Studholme D.J."/>
            <person name="Maclean D."/>
            <person name="Jones J.D."/>
        </authorList>
    </citation>
    <scope>NUCLEOTIDE SEQUENCE</scope>
</reference>
<proteinExistence type="predicted"/>
<dbReference type="AlphaFoldDB" id="F0WC55"/>
<evidence type="ECO:0000313" key="1">
    <source>
        <dbReference type="EMBL" id="CCA18768.1"/>
    </source>
</evidence>
<dbReference type="HOGENOM" id="CLU_2351016_0_0_1"/>
<dbReference type="EMBL" id="FR824326">
    <property type="protein sequence ID" value="CCA25196.1"/>
    <property type="molecule type" value="Genomic_DNA"/>
</dbReference>
<gene>
    <name evidence="1" type="primary">AlNc14C55G4238</name>
    <name evidence="2" type="synonym">AlNc14C281G10108</name>
    <name evidence="1" type="ORF">ALNC14_049110</name>
    <name evidence="2" type="ORF">ALNC14_113400</name>
</gene>
<name>F0WC55_9STRA</name>
<organism evidence="1">
    <name type="scientific">Albugo laibachii Nc14</name>
    <dbReference type="NCBI Taxonomy" id="890382"/>
    <lineage>
        <taxon>Eukaryota</taxon>
        <taxon>Sar</taxon>
        <taxon>Stramenopiles</taxon>
        <taxon>Oomycota</taxon>
        <taxon>Peronosporomycetes</taxon>
        <taxon>Albuginales</taxon>
        <taxon>Albuginaceae</taxon>
        <taxon>Albugo</taxon>
    </lineage>
</organism>
<sequence>MAFLKQLIITSSSSFPRFDRSFDHNESLFSGTFCFLFLCQPLISEFGFQWTHYTDVKRLTDSSAIWGERDKGAASFFGYLFFRCLSDMAIKIVYKMD</sequence>
<accession>F0WC55</accession>
<reference evidence="1" key="2">
    <citation type="submission" date="2011-02" db="EMBL/GenBank/DDBJ databases">
        <authorList>
            <person name="MacLean D."/>
        </authorList>
    </citation>
    <scope>NUCLEOTIDE SEQUENCE</scope>
</reference>
<dbReference type="EMBL" id="FR824100">
    <property type="protein sequence ID" value="CCA18768.1"/>
    <property type="molecule type" value="Genomic_DNA"/>
</dbReference>
<evidence type="ECO:0000313" key="2">
    <source>
        <dbReference type="EMBL" id="CCA25196.1"/>
    </source>
</evidence>